<reference evidence="1 2" key="1">
    <citation type="submission" date="2023-08" db="EMBL/GenBank/DDBJ databases">
        <title>Black Yeasts Isolated from many extreme environments.</title>
        <authorList>
            <person name="Coleine C."/>
            <person name="Stajich J.E."/>
            <person name="Selbmann L."/>
        </authorList>
    </citation>
    <scope>NUCLEOTIDE SEQUENCE [LARGE SCALE GENOMIC DNA]</scope>
    <source>
        <strain evidence="1 2">CCFEE 5885</strain>
    </source>
</reference>
<evidence type="ECO:0000313" key="1">
    <source>
        <dbReference type="EMBL" id="KAK5089431.1"/>
    </source>
</evidence>
<evidence type="ECO:0000313" key="2">
    <source>
        <dbReference type="Proteomes" id="UP001345013"/>
    </source>
</evidence>
<comment type="caution">
    <text evidence="1">The sequence shown here is derived from an EMBL/GenBank/DDBJ whole genome shotgun (WGS) entry which is preliminary data.</text>
</comment>
<accession>A0ABR0K6Y7</accession>
<sequence>MGEEQVSTPTLLGIPYELRMLIYKLLLGHRTIWISFPPSPDNETSNKTESGITGSLKILRINKQIRNEAQRALEVRTLRIKQLGAMNVQKVLRVTQLISRWASTIETLFLSYELLHQYPRSPLKPAILRSLQEMMASLTNLRAITFEDKYMLGRPGAFDMEEVAKTRAARLGLPMSLFNHITWNLTSKGGIEMRFAKLCVVADTTVSLP</sequence>
<dbReference type="EMBL" id="JAVRRG010000078">
    <property type="protein sequence ID" value="KAK5089431.1"/>
    <property type="molecule type" value="Genomic_DNA"/>
</dbReference>
<keyword evidence="2" id="KW-1185">Reference proteome</keyword>
<protein>
    <submittedName>
        <fullName evidence="1">Uncharacterized protein</fullName>
    </submittedName>
</protein>
<organism evidence="1 2">
    <name type="scientific">Lithohypha guttulata</name>
    <dbReference type="NCBI Taxonomy" id="1690604"/>
    <lineage>
        <taxon>Eukaryota</taxon>
        <taxon>Fungi</taxon>
        <taxon>Dikarya</taxon>
        <taxon>Ascomycota</taxon>
        <taxon>Pezizomycotina</taxon>
        <taxon>Eurotiomycetes</taxon>
        <taxon>Chaetothyriomycetidae</taxon>
        <taxon>Chaetothyriales</taxon>
        <taxon>Trichomeriaceae</taxon>
        <taxon>Lithohypha</taxon>
    </lineage>
</organism>
<dbReference type="Proteomes" id="UP001345013">
    <property type="component" value="Unassembled WGS sequence"/>
</dbReference>
<proteinExistence type="predicted"/>
<gene>
    <name evidence="1" type="ORF">LTR24_006247</name>
</gene>
<name>A0ABR0K6Y7_9EURO</name>